<keyword evidence="2" id="KW-0732">Signal</keyword>
<evidence type="ECO:0000313" key="5">
    <source>
        <dbReference type="Proteomes" id="UP000460435"/>
    </source>
</evidence>
<dbReference type="InterPro" id="IPR028082">
    <property type="entry name" value="Peripla_BP_I"/>
</dbReference>
<dbReference type="CDD" id="cd20014">
    <property type="entry name" value="PBP1_RPA0668_benzoate-like"/>
    <property type="match status" value="1"/>
</dbReference>
<feature type="domain" description="Leucine-binding protein" evidence="3">
    <location>
        <begin position="55"/>
        <end position="391"/>
    </location>
</feature>
<dbReference type="AlphaFoldDB" id="A0A7K3M7R6"/>
<dbReference type="EMBL" id="WLZY01000007">
    <property type="protein sequence ID" value="NDL59359.1"/>
    <property type="molecule type" value="Genomic_DNA"/>
</dbReference>
<dbReference type="SUPFAM" id="SSF53822">
    <property type="entry name" value="Periplasmic binding protein-like I"/>
    <property type="match status" value="1"/>
</dbReference>
<dbReference type="PANTHER" id="PTHR30483:SF6">
    <property type="entry name" value="PERIPLASMIC BINDING PROTEIN OF ABC TRANSPORTER FOR NATURAL AMINO ACIDS"/>
    <property type="match status" value="1"/>
</dbReference>
<evidence type="ECO:0000259" key="3">
    <source>
        <dbReference type="Pfam" id="PF13458"/>
    </source>
</evidence>
<dbReference type="InterPro" id="IPR028081">
    <property type="entry name" value="Leu-bd"/>
</dbReference>
<proteinExistence type="inferred from homology"/>
<gene>
    <name evidence="4" type="ORF">F7O44_20010</name>
</gene>
<dbReference type="Proteomes" id="UP000460435">
    <property type="component" value="Unassembled WGS sequence"/>
</dbReference>
<evidence type="ECO:0000256" key="1">
    <source>
        <dbReference type="ARBA" id="ARBA00010062"/>
    </source>
</evidence>
<evidence type="ECO:0000256" key="2">
    <source>
        <dbReference type="ARBA" id="ARBA00022729"/>
    </source>
</evidence>
<accession>A0A7K3M7R6</accession>
<dbReference type="Pfam" id="PF13458">
    <property type="entry name" value="Peripla_BP_6"/>
    <property type="match status" value="1"/>
</dbReference>
<organism evidence="4 5">
    <name type="scientific">Phytoactinopolyspora mesophila</name>
    <dbReference type="NCBI Taxonomy" id="2650750"/>
    <lineage>
        <taxon>Bacteria</taxon>
        <taxon>Bacillati</taxon>
        <taxon>Actinomycetota</taxon>
        <taxon>Actinomycetes</taxon>
        <taxon>Jiangellales</taxon>
        <taxon>Jiangellaceae</taxon>
        <taxon>Phytoactinopolyspora</taxon>
    </lineage>
</organism>
<reference evidence="4 5" key="1">
    <citation type="submission" date="2019-11" db="EMBL/GenBank/DDBJ databases">
        <authorList>
            <person name="Li X.-J."/>
            <person name="Feng X.-M."/>
        </authorList>
    </citation>
    <scope>NUCLEOTIDE SEQUENCE [LARGE SCALE GENOMIC DNA]</scope>
    <source>
        <strain evidence="4 5">XMNu-373</strain>
    </source>
</reference>
<comment type="similarity">
    <text evidence="1">Belongs to the leucine-binding protein family.</text>
</comment>
<evidence type="ECO:0000313" key="4">
    <source>
        <dbReference type="EMBL" id="NDL59359.1"/>
    </source>
</evidence>
<comment type="caution">
    <text evidence="4">The sequence shown here is derived from an EMBL/GenBank/DDBJ whole genome shotgun (WGS) entry which is preliminary data.</text>
</comment>
<dbReference type="PANTHER" id="PTHR30483">
    <property type="entry name" value="LEUCINE-SPECIFIC-BINDING PROTEIN"/>
    <property type="match status" value="1"/>
</dbReference>
<dbReference type="InterPro" id="IPR051010">
    <property type="entry name" value="BCAA_transport"/>
</dbReference>
<dbReference type="Gene3D" id="3.40.50.2300">
    <property type="match status" value="2"/>
</dbReference>
<keyword evidence="5" id="KW-1185">Reference proteome</keyword>
<name>A0A7K3M7R6_9ACTN</name>
<sequence>MDHPTAEAAMPARTNITWTRRTRLPLIASCALALTLTACGGSSLGGESDSDDDGPVRIGLLVPQSGIYTALGDDMKNAFEMYVDLNDGELGGREVEIILADEGETADSGQSAATKLIKSDDVHAVTGVVSSAVMNAIKDMVEGDEVPLVGSNASPTDLVDVEYIWRTSYVNDEPGIALGEHVADAVDGPVYLIAADYQAGKDEIEGFKETFLPAGGEVEATVYTPFPGTTNFQPYLAQIQSSDAAAVFAFYAGGAAVDFVKQYDDYGLAGNIPLYAPGFLTEGGVLDAQGSSAEDIYTSMNYSADLDTDVNNEFVEEYVERFDIEPTTYAVASYDAAAVLDQAIAAVDGDLTRESLNEAIGAVGEINSPRGPWRFNEGGTPIQTWYLRQVSEVDGELKNSAIDELGELGD</sequence>
<protein>
    <submittedName>
        <fullName evidence="4">ABC transporter substrate-binding protein</fullName>
    </submittedName>
</protein>